<name>A0ACA9MKI0_9GLOM</name>
<comment type="caution">
    <text evidence="1">The sequence shown here is derived from an EMBL/GenBank/DDBJ whole genome shotgun (WGS) entry which is preliminary data.</text>
</comment>
<evidence type="ECO:0000313" key="2">
    <source>
        <dbReference type="Proteomes" id="UP000789525"/>
    </source>
</evidence>
<gene>
    <name evidence="1" type="ORF">ACOLOM_LOCUS6257</name>
</gene>
<protein>
    <submittedName>
        <fullName evidence="1">15050_t:CDS:1</fullName>
    </submittedName>
</protein>
<keyword evidence="2" id="KW-1185">Reference proteome</keyword>
<dbReference type="Proteomes" id="UP000789525">
    <property type="component" value="Unassembled WGS sequence"/>
</dbReference>
<reference evidence="1" key="1">
    <citation type="submission" date="2021-06" db="EMBL/GenBank/DDBJ databases">
        <authorList>
            <person name="Kallberg Y."/>
            <person name="Tangrot J."/>
            <person name="Rosling A."/>
        </authorList>
    </citation>
    <scope>NUCLEOTIDE SEQUENCE</scope>
    <source>
        <strain evidence="1">CL356</strain>
    </source>
</reference>
<evidence type="ECO:0000313" key="1">
    <source>
        <dbReference type="EMBL" id="CAG8589327.1"/>
    </source>
</evidence>
<organism evidence="1 2">
    <name type="scientific">Acaulospora colombiana</name>
    <dbReference type="NCBI Taxonomy" id="27376"/>
    <lineage>
        <taxon>Eukaryota</taxon>
        <taxon>Fungi</taxon>
        <taxon>Fungi incertae sedis</taxon>
        <taxon>Mucoromycota</taxon>
        <taxon>Glomeromycotina</taxon>
        <taxon>Glomeromycetes</taxon>
        <taxon>Diversisporales</taxon>
        <taxon>Acaulosporaceae</taxon>
        <taxon>Acaulospora</taxon>
    </lineage>
</organism>
<sequence length="119" mass="14159">MKETTSAFDFIIDLSPSSKIRSQFSDEEWAELVNRGPKEAQKSYHHEIEPLISHLFSEKMNLSQARKKWYDIRNLASPEYNNEFSYKENDWEKIKLWVEQITGRLYLEGIRIMPKSTSK</sequence>
<proteinExistence type="predicted"/>
<accession>A0ACA9MKI0</accession>
<dbReference type="EMBL" id="CAJVPT010012715">
    <property type="protein sequence ID" value="CAG8589327.1"/>
    <property type="molecule type" value="Genomic_DNA"/>
</dbReference>